<keyword evidence="3" id="KW-1185">Reference proteome</keyword>
<dbReference type="GO" id="GO:0009313">
    <property type="term" value="P:oligosaccharide catabolic process"/>
    <property type="evidence" value="ECO:0007669"/>
    <property type="project" value="TreeGrafter"/>
</dbReference>
<dbReference type="Pfam" id="PF00128">
    <property type="entry name" value="Alpha-amylase"/>
    <property type="match status" value="1"/>
</dbReference>
<dbReference type="GO" id="GO:0004556">
    <property type="term" value="F:alpha-amylase activity"/>
    <property type="evidence" value="ECO:0007669"/>
    <property type="project" value="TreeGrafter"/>
</dbReference>
<dbReference type="Gene3D" id="3.20.20.80">
    <property type="entry name" value="Glycosidases"/>
    <property type="match status" value="2"/>
</dbReference>
<dbReference type="KEGG" id="arac:E0W69_017625"/>
<dbReference type="AlphaFoldDB" id="A0A5P2G3I9"/>
<evidence type="ECO:0000259" key="1">
    <source>
        <dbReference type="SMART" id="SM00642"/>
    </source>
</evidence>
<dbReference type="OrthoDB" id="9805159at2"/>
<organism evidence="2 3">
    <name type="scientific">Rhizosphaericola mali</name>
    <dbReference type="NCBI Taxonomy" id="2545455"/>
    <lineage>
        <taxon>Bacteria</taxon>
        <taxon>Pseudomonadati</taxon>
        <taxon>Bacteroidota</taxon>
        <taxon>Chitinophagia</taxon>
        <taxon>Chitinophagales</taxon>
        <taxon>Chitinophagaceae</taxon>
        <taxon>Rhizosphaericola</taxon>
    </lineage>
</organism>
<dbReference type="SUPFAM" id="SSF51445">
    <property type="entry name" value="(Trans)glycosidases"/>
    <property type="match status" value="1"/>
</dbReference>
<dbReference type="CDD" id="cd11349">
    <property type="entry name" value="AmyAc_3"/>
    <property type="match status" value="1"/>
</dbReference>
<dbReference type="EMBL" id="CP044016">
    <property type="protein sequence ID" value="QES90394.1"/>
    <property type="molecule type" value="Genomic_DNA"/>
</dbReference>
<evidence type="ECO:0000313" key="3">
    <source>
        <dbReference type="Proteomes" id="UP000292424"/>
    </source>
</evidence>
<proteinExistence type="predicted"/>
<reference evidence="2 3" key="1">
    <citation type="submission" date="2019-09" db="EMBL/GenBank/DDBJ databases">
        <title>Complete genome sequence of Arachidicoccus sp. B3-10 isolated from apple orchard soil.</title>
        <authorList>
            <person name="Kim H.S."/>
            <person name="Han K.-I."/>
            <person name="Suh M.K."/>
            <person name="Lee K.C."/>
            <person name="Eom M.K."/>
            <person name="Kim J.-S."/>
            <person name="Kang S.W."/>
            <person name="Sin Y."/>
            <person name="Lee J.-S."/>
        </authorList>
    </citation>
    <scope>NUCLEOTIDE SEQUENCE [LARGE SCALE GENOMIC DNA]</scope>
    <source>
        <strain evidence="2 3">B3-10</strain>
    </source>
</reference>
<name>A0A5P2G3I9_9BACT</name>
<dbReference type="PANTHER" id="PTHR10357">
    <property type="entry name" value="ALPHA-AMYLASE FAMILY MEMBER"/>
    <property type="match status" value="1"/>
</dbReference>
<dbReference type="PANTHER" id="PTHR10357:SF205">
    <property type="entry name" value="O-GLYCOSYL HYDROLASE FAMILY 13"/>
    <property type="match status" value="1"/>
</dbReference>
<gene>
    <name evidence="2" type="ORF">E0W69_017625</name>
</gene>
<dbReference type="SMART" id="SM00642">
    <property type="entry name" value="Aamy"/>
    <property type="match status" value="1"/>
</dbReference>
<evidence type="ECO:0000313" key="2">
    <source>
        <dbReference type="EMBL" id="QES90394.1"/>
    </source>
</evidence>
<dbReference type="InterPro" id="IPR006047">
    <property type="entry name" value="GH13_cat_dom"/>
</dbReference>
<sequence length="581" mass="66116">MRKFLIGLSLLCSLQQLQAQQRPVIYQMLVRNFGNKNTTNKYYGSIAENGVGKFDDISDRALDSLKTLHITHIWYTGIIRHATTTDYTKYGMPADDADIVKGRAGSPYAIRNYYDVNPDLANNVALRKKEFLALIERTHRHGLKVIMDFIPNHVSRAYREDSFHPNNSVAIGNQEDTSKSFSTKNDFYYLPGTSLQLAENKNVPSDIAKILGMDGKFAETPAKATGNDVFSAKPSIDDWYETIKLNYGVDFQKNKQNHFDPIPPLWHKLEQILLYWSSLGVDGFRCDMVEMVPVEFWHWVIPNIKAQYPAIIFMGEAYNPKVYGAYLDDGHFDYLYDKTGMYDLLRSLLTDQNKEKSTAIDSIQKARNSQHFVRFLENHDEQRVASKEFADNADFGLPAMAVIACLPKSPIMIYNGQEVGEKGAGKEGFGGDDGRTSIFDYWGIPAQQQWMDNGKFDGKYLSESQKNLLKHYAFLLNLVNGNSVIQSGNYQVINLPHLNEKQFAFARFNDKKCVCVFANFDRKNPIDIHISLADLQKQLGSQPTFSKYKILSYNILSSKWTKSKALNTKVAATDYTIIEIE</sequence>
<accession>A0A5P2G3I9</accession>
<feature type="domain" description="Glycosyl hydrolase family 13 catalytic" evidence="1">
    <location>
        <begin position="27"/>
        <end position="455"/>
    </location>
</feature>
<dbReference type="InterPro" id="IPR017853">
    <property type="entry name" value="GH"/>
</dbReference>
<protein>
    <submittedName>
        <fullName evidence="2">Alpha-amylase</fullName>
    </submittedName>
</protein>
<dbReference type="RefSeq" id="WP_131331376.1">
    <property type="nucleotide sequence ID" value="NZ_CP044016.1"/>
</dbReference>
<dbReference type="Proteomes" id="UP000292424">
    <property type="component" value="Chromosome"/>
</dbReference>